<sequence length="37" mass="4102">MGNLEVTADSRLKMNIADIKAVFARKFMNSTTTAKLN</sequence>
<dbReference type="Proteomes" id="UP000434957">
    <property type="component" value="Unassembled WGS sequence"/>
</dbReference>
<reference evidence="1 2" key="1">
    <citation type="submission" date="2018-08" db="EMBL/GenBank/DDBJ databases">
        <title>Genomic investigation of the strawberry pathogen Phytophthora fragariae indicates pathogenicity is determined by transcriptional variation in three key races.</title>
        <authorList>
            <person name="Adams T.M."/>
            <person name="Armitage A.D."/>
            <person name="Sobczyk M.K."/>
            <person name="Bates H.J."/>
            <person name="Dunwell J.M."/>
            <person name="Nellist C.F."/>
            <person name="Harrison R.J."/>
        </authorList>
    </citation>
    <scope>NUCLEOTIDE SEQUENCE [LARGE SCALE GENOMIC DNA]</scope>
    <source>
        <strain evidence="1 2">SCRP333</strain>
    </source>
</reference>
<name>A0A6A4F736_9STRA</name>
<dbReference type="AlphaFoldDB" id="A0A6A4F736"/>
<accession>A0A6A4F736</accession>
<evidence type="ECO:0000313" key="2">
    <source>
        <dbReference type="Proteomes" id="UP000434957"/>
    </source>
</evidence>
<protein>
    <submittedName>
        <fullName evidence="1">Uncharacterized protein</fullName>
    </submittedName>
</protein>
<organism evidence="1 2">
    <name type="scientific">Phytophthora rubi</name>
    <dbReference type="NCBI Taxonomy" id="129364"/>
    <lineage>
        <taxon>Eukaryota</taxon>
        <taxon>Sar</taxon>
        <taxon>Stramenopiles</taxon>
        <taxon>Oomycota</taxon>
        <taxon>Peronosporomycetes</taxon>
        <taxon>Peronosporales</taxon>
        <taxon>Peronosporaceae</taxon>
        <taxon>Phytophthora</taxon>
    </lineage>
</organism>
<dbReference type="EMBL" id="QXFT01000799">
    <property type="protein sequence ID" value="KAE9335565.1"/>
    <property type="molecule type" value="Genomic_DNA"/>
</dbReference>
<keyword evidence="2" id="KW-1185">Reference proteome</keyword>
<gene>
    <name evidence="1" type="ORF">PR003_g12944</name>
</gene>
<proteinExistence type="predicted"/>
<evidence type="ECO:0000313" key="1">
    <source>
        <dbReference type="EMBL" id="KAE9335565.1"/>
    </source>
</evidence>
<comment type="caution">
    <text evidence="1">The sequence shown here is derived from an EMBL/GenBank/DDBJ whole genome shotgun (WGS) entry which is preliminary data.</text>
</comment>